<dbReference type="InParanoid" id="E2ACN6"/>
<reference evidence="1 2" key="1">
    <citation type="journal article" date="2010" name="Science">
        <title>Genomic comparison of the ants Camponotus floridanus and Harpegnathos saltator.</title>
        <authorList>
            <person name="Bonasio R."/>
            <person name="Zhang G."/>
            <person name="Ye C."/>
            <person name="Mutti N.S."/>
            <person name="Fang X."/>
            <person name="Qin N."/>
            <person name="Donahue G."/>
            <person name="Yang P."/>
            <person name="Li Q."/>
            <person name="Li C."/>
            <person name="Zhang P."/>
            <person name="Huang Z."/>
            <person name="Berger S.L."/>
            <person name="Reinberg D."/>
            <person name="Wang J."/>
            <person name="Liebig J."/>
        </authorList>
    </citation>
    <scope>NUCLEOTIDE SEQUENCE [LARGE SCALE GENOMIC DNA]</scope>
    <source>
        <strain evidence="2">C129</strain>
    </source>
</reference>
<dbReference type="Proteomes" id="UP000000311">
    <property type="component" value="Unassembled WGS sequence"/>
</dbReference>
<dbReference type="EMBL" id="GL438568">
    <property type="protein sequence ID" value="EFN68780.1"/>
    <property type="molecule type" value="Genomic_DNA"/>
</dbReference>
<keyword evidence="2" id="KW-1185">Reference proteome</keyword>
<dbReference type="AlphaFoldDB" id="E2ACN6"/>
<evidence type="ECO:0000313" key="2">
    <source>
        <dbReference type="Proteomes" id="UP000000311"/>
    </source>
</evidence>
<gene>
    <name evidence="1" type="ORF">EAG_15859</name>
</gene>
<organism evidence="2">
    <name type="scientific">Camponotus floridanus</name>
    <name type="common">Florida carpenter ant</name>
    <dbReference type="NCBI Taxonomy" id="104421"/>
    <lineage>
        <taxon>Eukaryota</taxon>
        <taxon>Metazoa</taxon>
        <taxon>Ecdysozoa</taxon>
        <taxon>Arthropoda</taxon>
        <taxon>Hexapoda</taxon>
        <taxon>Insecta</taxon>
        <taxon>Pterygota</taxon>
        <taxon>Neoptera</taxon>
        <taxon>Endopterygota</taxon>
        <taxon>Hymenoptera</taxon>
        <taxon>Apocrita</taxon>
        <taxon>Aculeata</taxon>
        <taxon>Formicoidea</taxon>
        <taxon>Formicidae</taxon>
        <taxon>Formicinae</taxon>
        <taxon>Camponotus</taxon>
    </lineage>
</organism>
<evidence type="ECO:0000313" key="1">
    <source>
        <dbReference type="EMBL" id="EFN68780.1"/>
    </source>
</evidence>
<proteinExistence type="predicted"/>
<sequence length="68" mass="7488">MVDPPLPYVYVASAPLDEAKDSATRTEASARPGWSPSYANRAYVEPESYVLRTTSSVLTIHNSEVLFL</sequence>
<accession>E2ACN6</accession>
<protein>
    <submittedName>
        <fullName evidence="1">Uncharacterized protein</fullName>
    </submittedName>
</protein>
<name>E2ACN6_CAMFO</name>